<dbReference type="HAMAP" id="MF_00360">
    <property type="entry name" value="Ribosomal_bS6"/>
    <property type="match status" value="1"/>
</dbReference>
<keyword evidence="3" id="KW-0699">rRNA-binding</keyword>
<evidence type="ECO:0000313" key="5">
    <source>
        <dbReference type="Proteomes" id="UP000178448"/>
    </source>
</evidence>
<dbReference type="AlphaFoldDB" id="A0A1F5YP74"/>
<evidence type="ECO:0000313" key="4">
    <source>
        <dbReference type="EMBL" id="OGG01884.1"/>
    </source>
</evidence>
<dbReference type="InterPro" id="IPR035980">
    <property type="entry name" value="Ribosomal_bS6_sf"/>
</dbReference>
<comment type="caution">
    <text evidence="4">The sequence shown here is derived from an EMBL/GenBank/DDBJ whole genome shotgun (WGS) entry which is preliminary data.</text>
</comment>
<dbReference type="InterPro" id="IPR020814">
    <property type="entry name" value="Ribosomal_S6_plastid/chlpt"/>
</dbReference>
<dbReference type="SUPFAM" id="SSF54995">
    <property type="entry name" value="Ribosomal protein S6"/>
    <property type="match status" value="1"/>
</dbReference>
<dbReference type="STRING" id="1798374.A2Z33_01400"/>
<dbReference type="GO" id="GO:0005840">
    <property type="term" value="C:ribosome"/>
    <property type="evidence" value="ECO:0007669"/>
    <property type="project" value="UniProtKB-KW"/>
</dbReference>
<dbReference type="CDD" id="cd00473">
    <property type="entry name" value="bS6"/>
    <property type="match status" value="1"/>
</dbReference>
<name>A0A1F5YP74_9BACT</name>
<dbReference type="Gene3D" id="3.30.70.60">
    <property type="match status" value="1"/>
</dbReference>
<dbReference type="InterPro" id="IPR014717">
    <property type="entry name" value="Transl_elong_EF1B/ribsomal_bS6"/>
</dbReference>
<sequence length="95" mass="10911">MRTYEMVVIMSPDIDAKDDKKHRQLVNKLLGSYAEGIEEFGIIGKKVLGYPIAKQNEGVYVQLKIKSDSVRISEIQKQMKLMPEIIRFMLLNPEA</sequence>
<comment type="function">
    <text evidence="3">Binds together with bS18 to 16S ribosomal RNA.</text>
</comment>
<dbReference type="GO" id="GO:0006412">
    <property type="term" value="P:translation"/>
    <property type="evidence" value="ECO:0007669"/>
    <property type="project" value="UniProtKB-UniRule"/>
</dbReference>
<reference evidence="4 5" key="1">
    <citation type="journal article" date="2016" name="Nat. Commun.">
        <title>Thousands of microbial genomes shed light on interconnected biogeochemical processes in an aquifer system.</title>
        <authorList>
            <person name="Anantharaman K."/>
            <person name="Brown C.T."/>
            <person name="Hug L.A."/>
            <person name="Sharon I."/>
            <person name="Castelle C.J."/>
            <person name="Probst A.J."/>
            <person name="Thomas B.C."/>
            <person name="Singh A."/>
            <person name="Wilkins M.J."/>
            <person name="Karaoz U."/>
            <person name="Brodie E.L."/>
            <person name="Williams K.H."/>
            <person name="Hubbard S.S."/>
            <person name="Banfield J.F."/>
        </authorList>
    </citation>
    <scope>NUCLEOTIDE SEQUENCE [LARGE SCALE GENOMIC DNA]</scope>
</reference>
<accession>A0A1F5YP74</accession>
<dbReference type="GO" id="GO:1990904">
    <property type="term" value="C:ribonucleoprotein complex"/>
    <property type="evidence" value="ECO:0007669"/>
    <property type="project" value="UniProtKB-KW"/>
</dbReference>
<keyword evidence="3" id="KW-0687">Ribonucleoprotein</keyword>
<protein>
    <recommendedName>
        <fullName evidence="2 3">Small ribosomal subunit protein bS6</fullName>
    </recommendedName>
</protein>
<dbReference type="InterPro" id="IPR000529">
    <property type="entry name" value="Ribosomal_bS6"/>
</dbReference>
<dbReference type="EMBL" id="MFJD01000009">
    <property type="protein sequence ID" value="OGG01884.1"/>
    <property type="molecule type" value="Genomic_DNA"/>
</dbReference>
<dbReference type="Pfam" id="PF01250">
    <property type="entry name" value="Ribosomal_S6"/>
    <property type="match status" value="1"/>
</dbReference>
<evidence type="ECO:0000256" key="3">
    <source>
        <dbReference type="HAMAP-Rule" id="MF_00360"/>
    </source>
</evidence>
<proteinExistence type="inferred from homology"/>
<keyword evidence="3 4" id="KW-0689">Ribosomal protein</keyword>
<organism evidence="4 5">
    <name type="scientific">Candidatus Gottesmanbacteria bacterium RBG_16_52_11</name>
    <dbReference type="NCBI Taxonomy" id="1798374"/>
    <lineage>
        <taxon>Bacteria</taxon>
        <taxon>Candidatus Gottesmaniibacteriota</taxon>
    </lineage>
</organism>
<keyword evidence="3" id="KW-0694">RNA-binding</keyword>
<gene>
    <name evidence="3" type="primary">rpsF</name>
    <name evidence="4" type="ORF">A2Z33_01400</name>
</gene>
<dbReference type="GO" id="GO:0003735">
    <property type="term" value="F:structural constituent of ribosome"/>
    <property type="evidence" value="ECO:0007669"/>
    <property type="project" value="InterPro"/>
</dbReference>
<dbReference type="NCBIfam" id="TIGR00166">
    <property type="entry name" value="S6"/>
    <property type="match status" value="1"/>
</dbReference>
<evidence type="ECO:0000256" key="2">
    <source>
        <dbReference type="ARBA" id="ARBA00035294"/>
    </source>
</evidence>
<dbReference type="GO" id="GO:0019843">
    <property type="term" value="F:rRNA binding"/>
    <property type="evidence" value="ECO:0007669"/>
    <property type="project" value="UniProtKB-UniRule"/>
</dbReference>
<comment type="similarity">
    <text evidence="1 3">Belongs to the bacterial ribosomal protein bS6 family.</text>
</comment>
<evidence type="ECO:0000256" key="1">
    <source>
        <dbReference type="ARBA" id="ARBA00009512"/>
    </source>
</evidence>
<dbReference type="Proteomes" id="UP000178448">
    <property type="component" value="Unassembled WGS sequence"/>
</dbReference>